<evidence type="ECO:0000313" key="3">
    <source>
        <dbReference type="EMBL" id="MFC4304577.1"/>
    </source>
</evidence>
<reference evidence="4" key="1">
    <citation type="journal article" date="2019" name="Int. J. Syst. Evol. Microbiol.">
        <title>The Global Catalogue of Microorganisms (GCM) 10K type strain sequencing project: providing services to taxonomists for standard genome sequencing and annotation.</title>
        <authorList>
            <consortium name="The Broad Institute Genomics Platform"/>
            <consortium name="The Broad Institute Genome Sequencing Center for Infectious Disease"/>
            <person name="Wu L."/>
            <person name="Ma J."/>
        </authorList>
    </citation>
    <scope>NUCLEOTIDE SEQUENCE [LARGE SCALE GENOMIC DNA]</scope>
    <source>
        <strain evidence="4">CGMCC 4.1641</strain>
    </source>
</reference>
<comment type="caution">
    <text evidence="3">The sequence shown here is derived from an EMBL/GenBank/DDBJ whole genome shotgun (WGS) entry which is preliminary data.</text>
</comment>
<dbReference type="Gene3D" id="1.10.10.2840">
    <property type="entry name" value="PucR C-terminal helix-turn-helix domain"/>
    <property type="match status" value="1"/>
</dbReference>
<dbReference type="InterPro" id="IPR042070">
    <property type="entry name" value="PucR_C-HTH_sf"/>
</dbReference>
<evidence type="ECO:0000259" key="1">
    <source>
        <dbReference type="Pfam" id="PF07905"/>
    </source>
</evidence>
<dbReference type="PANTHER" id="PTHR33744">
    <property type="entry name" value="CARBOHYDRATE DIACID REGULATOR"/>
    <property type="match status" value="1"/>
</dbReference>
<dbReference type="InterPro" id="IPR051448">
    <property type="entry name" value="CdaR-like_regulators"/>
</dbReference>
<gene>
    <name evidence="3" type="ORF">ACFO1S_14200</name>
</gene>
<dbReference type="RefSeq" id="WP_204604771.1">
    <property type="nucleotide sequence ID" value="NZ_JBHSED010000029.1"/>
</dbReference>
<sequence>MKTELEFTIGDLLQRPIFGTAALAGGSRGVHRKVGWVHVLEITNISPYVSSGDLILSTGIWIHRPEQERTDYLQQLIRSEAAGLCVELGTSIDRVPEELVAMAEEHDFPLIVFEKPVRFVEITQDIHALLINRHHQMLKTTELFSRRLQQHTQQSTDVAAVLRLLHEETSRQVFYISSIASNRFFPSLTGAAASRISEYYHREIEALFMDNRDEKYMYDMDESASLLVHPVVCFGQVFSAVGIVLPRDARAEFLSPLLDHTAKAIATLVLRTQFLEEKRLRNQNELIQQLLDNRLENEEQAQTSMGLRLLAKGHYLFASGSIEFEDKREESGPEGMEAARQDVLVLLRSLLKRHALANLVMIKGNQISLLAAKEAIVEESAASLLKTIRSIADELTRFAARQLPYVMLHAGFGKIRTRMTESWRSFHESYQVIEVKRIIPALSDALFYDELGAYRLLKAVPRQSILSEFIDDQLGALVAYDLLHGTQLVETLDVYLKCFGSKQDTAAKLFVHRQTLYARLEKLEELLGADYGSQHRRIGLELALMGHRMLGQ</sequence>
<feature type="domain" description="PucR C-terminal helix-turn-helix" evidence="2">
    <location>
        <begin position="488"/>
        <end position="544"/>
    </location>
</feature>
<dbReference type="Pfam" id="PF13556">
    <property type="entry name" value="HTH_30"/>
    <property type="match status" value="1"/>
</dbReference>
<evidence type="ECO:0000313" key="4">
    <source>
        <dbReference type="Proteomes" id="UP001595755"/>
    </source>
</evidence>
<accession>A0ABV8SC99</accession>
<protein>
    <submittedName>
        <fullName evidence="3">PucR family transcriptional regulator</fullName>
    </submittedName>
</protein>
<keyword evidence="4" id="KW-1185">Reference proteome</keyword>
<dbReference type="EMBL" id="JBHSED010000029">
    <property type="protein sequence ID" value="MFC4304577.1"/>
    <property type="molecule type" value="Genomic_DNA"/>
</dbReference>
<dbReference type="Proteomes" id="UP001595755">
    <property type="component" value="Unassembled WGS sequence"/>
</dbReference>
<feature type="domain" description="Purine catabolism PurC-like" evidence="1">
    <location>
        <begin position="11"/>
        <end position="130"/>
    </location>
</feature>
<dbReference type="InterPro" id="IPR012914">
    <property type="entry name" value="PucR_dom"/>
</dbReference>
<dbReference type="PANTHER" id="PTHR33744:SF1">
    <property type="entry name" value="DNA-BINDING TRANSCRIPTIONAL ACTIVATOR ADER"/>
    <property type="match status" value="1"/>
</dbReference>
<evidence type="ECO:0000259" key="2">
    <source>
        <dbReference type="Pfam" id="PF13556"/>
    </source>
</evidence>
<proteinExistence type="predicted"/>
<dbReference type="Pfam" id="PF07905">
    <property type="entry name" value="PucR"/>
    <property type="match status" value="1"/>
</dbReference>
<name>A0ABV8SC99_9BACL</name>
<dbReference type="InterPro" id="IPR025736">
    <property type="entry name" value="PucR_C-HTH_dom"/>
</dbReference>
<organism evidence="3 4">
    <name type="scientific">Cohnella boryungensis</name>
    <dbReference type="NCBI Taxonomy" id="768479"/>
    <lineage>
        <taxon>Bacteria</taxon>
        <taxon>Bacillati</taxon>
        <taxon>Bacillota</taxon>
        <taxon>Bacilli</taxon>
        <taxon>Bacillales</taxon>
        <taxon>Paenibacillaceae</taxon>
        <taxon>Cohnella</taxon>
    </lineage>
</organism>